<dbReference type="Proteomes" id="UP001341281">
    <property type="component" value="Chromosome 10"/>
</dbReference>
<protein>
    <submittedName>
        <fullName evidence="2">Uncharacterized protein</fullName>
    </submittedName>
</protein>
<feature type="compositionally biased region" description="Low complexity" evidence="1">
    <location>
        <begin position="86"/>
        <end position="100"/>
    </location>
</feature>
<dbReference type="EMBL" id="CP144754">
    <property type="protein sequence ID" value="WVZ98032.1"/>
    <property type="molecule type" value="Genomic_DNA"/>
</dbReference>
<feature type="compositionally biased region" description="Basic and acidic residues" evidence="1">
    <location>
        <begin position="25"/>
        <end position="39"/>
    </location>
</feature>
<evidence type="ECO:0000313" key="2">
    <source>
        <dbReference type="EMBL" id="WVZ98032.1"/>
    </source>
</evidence>
<feature type="region of interest" description="Disordered" evidence="1">
    <location>
        <begin position="86"/>
        <end position="130"/>
    </location>
</feature>
<sequence length="130" mass="14192">MHSSPSSNLVEVFPYSLVSLTRGSHASEPRRIPPTELETRSVGPTLARRPCARSTGPSFHCPTPAPPVIARWFMDRVLPPRPSSLLLSLAPTRRSPSARAARGRRRTKPTPHPVLPGRSHLDGIRAISTP</sequence>
<reference evidence="2 3" key="1">
    <citation type="submission" date="2024-02" db="EMBL/GenBank/DDBJ databases">
        <title>High-quality chromosome-scale genome assembly of Pensacola bahiagrass (Paspalum notatum Flugge var. saurae).</title>
        <authorList>
            <person name="Vega J.M."/>
            <person name="Podio M."/>
            <person name="Orjuela J."/>
            <person name="Siena L.A."/>
            <person name="Pessino S.C."/>
            <person name="Combes M.C."/>
            <person name="Mariac C."/>
            <person name="Albertini E."/>
            <person name="Pupilli F."/>
            <person name="Ortiz J.P.A."/>
            <person name="Leblanc O."/>
        </authorList>
    </citation>
    <scope>NUCLEOTIDE SEQUENCE [LARGE SCALE GENOMIC DNA]</scope>
    <source>
        <strain evidence="2">R1</strain>
        <tissue evidence="2">Leaf</tissue>
    </source>
</reference>
<evidence type="ECO:0000313" key="3">
    <source>
        <dbReference type="Proteomes" id="UP001341281"/>
    </source>
</evidence>
<accession>A0AAQ3UX24</accession>
<feature type="region of interest" description="Disordered" evidence="1">
    <location>
        <begin position="24"/>
        <end position="60"/>
    </location>
</feature>
<proteinExistence type="predicted"/>
<name>A0AAQ3UX24_PASNO</name>
<evidence type="ECO:0000256" key="1">
    <source>
        <dbReference type="SAM" id="MobiDB-lite"/>
    </source>
</evidence>
<dbReference type="AlphaFoldDB" id="A0AAQ3UX24"/>
<organism evidence="2 3">
    <name type="scientific">Paspalum notatum var. saurae</name>
    <dbReference type="NCBI Taxonomy" id="547442"/>
    <lineage>
        <taxon>Eukaryota</taxon>
        <taxon>Viridiplantae</taxon>
        <taxon>Streptophyta</taxon>
        <taxon>Embryophyta</taxon>
        <taxon>Tracheophyta</taxon>
        <taxon>Spermatophyta</taxon>
        <taxon>Magnoliopsida</taxon>
        <taxon>Liliopsida</taxon>
        <taxon>Poales</taxon>
        <taxon>Poaceae</taxon>
        <taxon>PACMAD clade</taxon>
        <taxon>Panicoideae</taxon>
        <taxon>Andropogonodae</taxon>
        <taxon>Paspaleae</taxon>
        <taxon>Paspalinae</taxon>
        <taxon>Paspalum</taxon>
    </lineage>
</organism>
<gene>
    <name evidence="2" type="ORF">U9M48_043515</name>
</gene>
<keyword evidence="3" id="KW-1185">Reference proteome</keyword>